<proteinExistence type="predicted"/>
<dbReference type="InterPro" id="IPR001173">
    <property type="entry name" value="Glyco_trans_2-like"/>
</dbReference>
<dbReference type="Proteomes" id="UP000611500">
    <property type="component" value="Unassembled WGS sequence"/>
</dbReference>
<protein>
    <recommendedName>
        <fullName evidence="6">Glycosyltransferase 2-like domain-containing protein</fullName>
    </recommendedName>
</protein>
<evidence type="ECO:0000256" key="3">
    <source>
        <dbReference type="ARBA" id="ARBA00022676"/>
    </source>
</evidence>
<keyword evidence="2" id="KW-1003">Cell membrane</keyword>
<evidence type="ECO:0000313" key="7">
    <source>
        <dbReference type="EMBL" id="GHG93645.1"/>
    </source>
</evidence>
<keyword evidence="3" id="KW-0328">Glycosyltransferase</keyword>
<dbReference type="AlphaFoldDB" id="A0A8J3MFB3"/>
<dbReference type="PANTHER" id="PTHR43646:SF2">
    <property type="entry name" value="GLYCOSYLTRANSFERASE 2-LIKE DOMAIN-CONTAINING PROTEIN"/>
    <property type="match status" value="1"/>
</dbReference>
<dbReference type="Gene3D" id="3.90.550.10">
    <property type="entry name" value="Spore Coat Polysaccharide Biosynthesis Protein SpsA, Chain A"/>
    <property type="match status" value="1"/>
</dbReference>
<evidence type="ECO:0000256" key="4">
    <source>
        <dbReference type="ARBA" id="ARBA00022679"/>
    </source>
</evidence>
<dbReference type="InterPro" id="IPR029044">
    <property type="entry name" value="Nucleotide-diphossugar_trans"/>
</dbReference>
<dbReference type="RefSeq" id="WP_028095635.1">
    <property type="nucleotide sequence ID" value="NZ_BNAP01000011.1"/>
</dbReference>
<evidence type="ECO:0000313" key="8">
    <source>
        <dbReference type="Proteomes" id="UP000611500"/>
    </source>
</evidence>
<dbReference type="EMBL" id="BNAP01000011">
    <property type="protein sequence ID" value="GHG93645.1"/>
    <property type="molecule type" value="Genomic_DNA"/>
</dbReference>
<organism evidence="7 8">
    <name type="scientific">Pseudodonghicola xiamenensis</name>
    <dbReference type="NCBI Taxonomy" id="337702"/>
    <lineage>
        <taxon>Bacteria</taxon>
        <taxon>Pseudomonadati</taxon>
        <taxon>Pseudomonadota</taxon>
        <taxon>Alphaproteobacteria</taxon>
        <taxon>Rhodobacterales</taxon>
        <taxon>Paracoccaceae</taxon>
        <taxon>Pseudodonghicola</taxon>
    </lineage>
</organism>
<dbReference type="SUPFAM" id="SSF53448">
    <property type="entry name" value="Nucleotide-diphospho-sugar transferases"/>
    <property type="match status" value="1"/>
</dbReference>
<evidence type="ECO:0000259" key="6">
    <source>
        <dbReference type="Pfam" id="PF00535"/>
    </source>
</evidence>
<comment type="subcellular location">
    <subcellularLocation>
        <location evidence="1">Cell membrane</location>
    </subcellularLocation>
</comment>
<keyword evidence="4" id="KW-0808">Transferase</keyword>
<dbReference type="PANTHER" id="PTHR43646">
    <property type="entry name" value="GLYCOSYLTRANSFERASE"/>
    <property type="match status" value="1"/>
</dbReference>
<reference evidence="7" key="2">
    <citation type="submission" date="2020-09" db="EMBL/GenBank/DDBJ databases">
        <authorList>
            <person name="Sun Q."/>
            <person name="Zhou Y."/>
        </authorList>
    </citation>
    <scope>NUCLEOTIDE SEQUENCE</scope>
    <source>
        <strain evidence="7">CGMCC 1.7081</strain>
    </source>
</reference>
<evidence type="ECO:0000256" key="5">
    <source>
        <dbReference type="ARBA" id="ARBA00023136"/>
    </source>
</evidence>
<evidence type="ECO:0000256" key="1">
    <source>
        <dbReference type="ARBA" id="ARBA00004236"/>
    </source>
</evidence>
<keyword evidence="8" id="KW-1185">Reference proteome</keyword>
<name>A0A8J3MFB3_9RHOB</name>
<feature type="domain" description="Glycosyltransferase 2-like" evidence="6">
    <location>
        <begin position="6"/>
        <end position="149"/>
    </location>
</feature>
<evidence type="ECO:0000256" key="2">
    <source>
        <dbReference type="ARBA" id="ARBA00022475"/>
    </source>
</evidence>
<keyword evidence="5" id="KW-0472">Membrane</keyword>
<dbReference type="GO" id="GO:0016757">
    <property type="term" value="F:glycosyltransferase activity"/>
    <property type="evidence" value="ECO:0007669"/>
    <property type="project" value="UniProtKB-KW"/>
</dbReference>
<reference evidence="7" key="1">
    <citation type="journal article" date="2014" name="Int. J. Syst. Evol. Microbiol.">
        <title>Complete genome sequence of Corynebacterium casei LMG S-19264T (=DSM 44701T), isolated from a smear-ripened cheese.</title>
        <authorList>
            <consortium name="US DOE Joint Genome Institute (JGI-PGF)"/>
            <person name="Walter F."/>
            <person name="Albersmeier A."/>
            <person name="Kalinowski J."/>
            <person name="Ruckert C."/>
        </authorList>
    </citation>
    <scope>NUCLEOTIDE SEQUENCE</scope>
    <source>
        <strain evidence="7">CGMCC 1.7081</strain>
    </source>
</reference>
<accession>A0A8J3MFB3</accession>
<dbReference type="Pfam" id="PF00535">
    <property type="entry name" value="Glycos_transf_2"/>
    <property type="match status" value="1"/>
</dbReference>
<sequence length="281" mass="30891">MTRTLSVILPAHNESAWIDGCLGALCASDPLPEGWLAEVIVVPNGCRDDTAARARAWDERFSLRGWHLLVEERAEGGKLGALNHGDAVARGDVRAYLDADVLVSPPLLAELTETLATEAPRYAGGTPKIAPQQQRFTRLYTRFWTRLPFVTTGAPGFGIFAMSAAGRARWGDWPDIISDDTFARLNFTPQERTRVGAGYSWPMVEGFANLVRVRRRQNAGVDEVAAIFPDLLANADSNRPSKALVLRLALRDPAGFLAYAAVALAVRSPLFHNRSRWDRGR</sequence>
<comment type="caution">
    <text evidence="7">The sequence shown here is derived from an EMBL/GenBank/DDBJ whole genome shotgun (WGS) entry which is preliminary data.</text>
</comment>
<dbReference type="GO" id="GO:0005886">
    <property type="term" value="C:plasma membrane"/>
    <property type="evidence" value="ECO:0007669"/>
    <property type="project" value="UniProtKB-SubCell"/>
</dbReference>
<gene>
    <name evidence="7" type="ORF">GCM10010961_26260</name>
</gene>